<gene>
    <name evidence="1" type="ORF">Vadar_022644</name>
</gene>
<keyword evidence="2" id="KW-1185">Reference proteome</keyword>
<sequence>MVVSRTAVFMGLLVFLEMHLSLTVSATDCPLDLSGSNFTLAASICSNNEDRGKCCRYLNALIAVSIARYANLTGDLGVTSDLSQICLGSISDTLALYGVSSNATAFCGFGTKIPVNYVCQGRTTVTQMLESPNFSNVTANCELPLSADSDCRTCLNAGILYLRNLIGAVDNMTLSTCRDATFVAFASQVDNGSAVNIASCFFGVQGLMTPSDQTPSLSSPEASPSPLVASSPSQLSLTVPLREKHHTYHLTLMPGLGIAVTVVAVMMLVVLLFLIRRKKRELEFSDTIDKSSSKAFGQLPRRFPEGATSIFRKFTYKETKKATDNFNTVIGQGGFGTVFKAQFSDGSVVAVKRMDKVSEQAKDEFCREIELLARLHHRHLVALKGFCIEKLERFLIYEYMAKGSLKDHLHNPGRTPLSWQTRINIAIDVANALEYLHYYCDPPLCHRDIKSSNILLDESFVAKVADFGLAHASKDGSIFFEPVNTEIRGTPGYMDPEYVVTQELTEKSDVYSYGVVLLELLTARRAIQDNKNLVEWSQVFMNSDSRLPELVDPTIGDSLDLDQLQTVVTIIRWCTQREGRARPSIKQVLRLLYECSDPMHSGFVEAVGDEEYERAEAKGRLSRGKKRGGELIFHSGDGRSNTNSQASSDQQHKRTFITNKVYQGTIHHIAKYPLEGVTTIGRVVEEDDRGRTRIKAEIKSGFTDIARAACSSSLSTANGTSLSSYTDTYTYTYRTMASLLPFLSLPPLKPPSPLQPLRIVASATYHSSPIASMSVQEQKNPTSKRLSKPTKTLSPPPSSETPTPAITTTNSLPPKKVLIPIGFGTEEMEAVIMIDVLRRAGADVSVASVEPQLEVQASGGTKLVADKFISACWDETYDLIALPGGMPGSVSLRDCELLRRITSKQAEGKRLYGAISAAPAFTLLPWGLLKRKEMTGHPAFMGMLPTFYAVKSNIQVSEELTTSRGPGTCFEFAISLVEQLFGGPVAVEVAELLQMTAPKEDPRKEESNGVEWTVDHTPQVLIPVANGSEAVEIVAIADILRRAKVDVVIASVERSVKILASQGTKIVADKLIGKAAESIYDLIILPGGIVGAERLHKSRFLKKLLKEQESSDRIYGAICSSSEILHRQGLLKGKRAMAMDGARVVIDGKLITSSGLSTTIDFALAIVRKLFGHTRAWSVAESLVFEYPRS</sequence>
<comment type="caution">
    <text evidence="1">The sequence shown here is derived from an EMBL/GenBank/DDBJ whole genome shotgun (WGS) entry which is preliminary data.</text>
</comment>
<proteinExistence type="predicted"/>
<name>A0ACB7X343_9ERIC</name>
<dbReference type="Proteomes" id="UP000828048">
    <property type="component" value="Chromosome 2"/>
</dbReference>
<organism evidence="1 2">
    <name type="scientific">Vaccinium darrowii</name>
    <dbReference type="NCBI Taxonomy" id="229202"/>
    <lineage>
        <taxon>Eukaryota</taxon>
        <taxon>Viridiplantae</taxon>
        <taxon>Streptophyta</taxon>
        <taxon>Embryophyta</taxon>
        <taxon>Tracheophyta</taxon>
        <taxon>Spermatophyta</taxon>
        <taxon>Magnoliopsida</taxon>
        <taxon>eudicotyledons</taxon>
        <taxon>Gunneridae</taxon>
        <taxon>Pentapetalae</taxon>
        <taxon>asterids</taxon>
        <taxon>Ericales</taxon>
        <taxon>Ericaceae</taxon>
        <taxon>Vaccinioideae</taxon>
        <taxon>Vaccinieae</taxon>
        <taxon>Vaccinium</taxon>
    </lineage>
</organism>
<dbReference type="EMBL" id="CM037152">
    <property type="protein sequence ID" value="KAH7835076.1"/>
    <property type="molecule type" value="Genomic_DNA"/>
</dbReference>
<evidence type="ECO:0000313" key="1">
    <source>
        <dbReference type="EMBL" id="KAH7835076.1"/>
    </source>
</evidence>
<reference evidence="1 2" key="1">
    <citation type="journal article" date="2021" name="Hortic Res">
        <title>High-quality reference genome and annotation aids understanding of berry development for evergreen blueberry (Vaccinium darrowii).</title>
        <authorList>
            <person name="Yu J."/>
            <person name="Hulse-Kemp A.M."/>
            <person name="Babiker E."/>
            <person name="Staton M."/>
        </authorList>
    </citation>
    <scope>NUCLEOTIDE SEQUENCE [LARGE SCALE GENOMIC DNA]</scope>
    <source>
        <strain evidence="2">cv. NJ 8807/NJ 8810</strain>
        <tissue evidence="1">Young leaf</tissue>
    </source>
</reference>
<evidence type="ECO:0000313" key="2">
    <source>
        <dbReference type="Proteomes" id="UP000828048"/>
    </source>
</evidence>
<accession>A0ACB7X343</accession>
<protein>
    <submittedName>
        <fullName evidence="1">Uncharacterized protein</fullName>
    </submittedName>
</protein>